<dbReference type="Pfam" id="PF00440">
    <property type="entry name" value="TetR_N"/>
    <property type="match status" value="1"/>
</dbReference>
<accession>A0ABP6KPL3</accession>
<comment type="caution">
    <text evidence="7">The sequence shown here is derived from an EMBL/GenBank/DDBJ whole genome shotgun (WGS) entry which is preliminary data.</text>
</comment>
<dbReference type="PRINTS" id="PR00455">
    <property type="entry name" value="HTHTETR"/>
</dbReference>
<keyword evidence="8" id="KW-1185">Reference proteome</keyword>
<feature type="domain" description="HTH tetR-type" evidence="6">
    <location>
        <begin position="19"/>
        <end position="79"/>
    </location>
</feature>
<evidence type="ECO:0000256" key="1">
    <source>
        <dbReference type="ARBA" id="ARBA00023015"/>
    </source>
</evidence>
<feature type="compositionally biased region" description="Basic and acidic residues" evidence="5">
    <location>
        <begin position="218"/>
        <end position="231"/>
    </location>
</feature>
<feature type="region of interest" description="Disordered" evidence="5">
    <location>
        <begin position="201"/>
        <end position="231"/>
    </location>
</feature>
<organism evidence="7 8">
    <name type="scientific">Streptosporangium longisporum</name>
    <dbReference type="NCBI Taxonomy" id="46187"/>
    <lineage>
        <taxon>Bacteria</taxon>
        <taxon>Bacillati</taxon>
        <taxon>Actinomycetota</taxon>
        <taxon>Actinomycetes</taxon>
        <taxon>Streptosporangiales</taxon>
        <taxon>Streptosporangiaceae</taxon>
        <taxon>Streptosporangium</taxon>
    </lineage>
</organism>
<dbReference type="InterPro" id="IPR001647">
    <property type="entry name" value="HTH_TetR"/>
</dbReference>
<dbReference type="PANTHER" id="PTHR30055">
    <property type="entry name" value="HTH-TYPE TRANSCRIPTIONAL REGULATOR RUTR"/>
    <property type="match status" value="1"/>
</dbReference>
<gene>
    <name evidence="7" type="ORF">GCM10017559_40470</name>
</gene>
<keyword evidence="1" id="KW-0805">Transcription regulation</keyword>
<reference evidence="8" key="1">
    <citation type="journal article" date="2019" name="Int. J. Syst. Evol. Microbiol.">
        <title>The Global Catalogue of Microorganisms (GCM) 10K type strain sequencing project: providing services to taxonomists for standard genome sequencing and annotation.</title>
        <authorList>
            <consortium name="The Broad Institute Genomics Platform"/>
            <consortium name="The Broad Institute Genome Sequencing Center for Infectious Disease"/>
            <person name="Wu L."/>
            <person name="Ma J."/>
        </authorList>
    </citation>
    <scope>NUCLEOTIDE SEQUENCE [LARGE SCALE GENOMIC DNA]</scope>
    <source>
        <strain evidence="8">JCM 3106</strain>
    </source>
</reference>
<evidence type="ECO:0000313" key="7">
    <source>
        <dbReference type="EMBL" id="GAA3013228.1"/>
    </source>
</evidence>
<dbReference type="SUPFAM" id="SSF48498">
    <property type="entry name" value="Tetracyclin repressor-like, C-terminal domain"/>
    <property type="match status" value="1"/>
</dbReference>
<protein>
    <submittedName>
        <fullName evidence="7">TetR/AcrR family transcriptional regulator</fullName>
    </submittedName>
</protein>
<evidence type="ECO:0000256" key="5">
    <source>
        <dbReference type="SAM" id="MobiDB-lite"/>
    </source>
</evidence>
<dbReference type="PROSITE" id="PS50977">
    <property type="entry name" value="HTH_TETR_2"/>
    <property type="match status" value="1"/>
</dbReference>
<dbReference type="Gene3D" id="1.10.357.10">
    <property type="entry name" value="Tetracycline Repressor, domain 2"/>
    <property type="match status" value="1"/>
</dbReference>
<evidence type="ECO:0000256" key="3">
    <source>
        <dbReference type="ARBA" id="ARBA00023163"/>
    </source>
</evidence>
<proteinExistence type="predicted"/>
<feature type="DNA-binding region" description="H-T-H motif" evidence="4">
    <location>
        <begin position="42"/>
        <end position="61"/>
    </location>
</feature>
<evidence type="ECO:0000313" key="8">
    <source>
        <dbReference type="Proteomes" id="UP001499930"/>
    </source>
</evidence>
<dbReference type="SUPFAM" id="SSF46689">
    <property type="entry name" value="Homeodomain-like"/>
    <property type="match status" value="1"/>
</dbReference>
<evidence type="ECO:0000256" key="2">
    <source>
        <dbReference type="ARBA" id="ARBA00023125"/>
    </source>
</evidence>
<keyword evidence="3" id="KW-0804">Transcription</keyword>
<evidence type="ECO:0000256" key="4">
    <source>
        <dbReference type="PROSITE-ProRule" id="PRU00335"/>
    </source>
</evidence>
<dbReference type="InterPro" id="IPR009057">
    <property type="entry name" value="Homeodomain-like_sf"/>
</dbReference>
<name>A0ABP6KPL3_9ACTN</name>
<dbReference type="InterPro" id="IPR050109">
    <property type="entry name" value="HTH-type_TetR-like_transc_reg"/>
</dbReference>
<dbReference type="EMBL" id="BAAAWD010000010">
    <property type="protein sequence ID" value="GAA3013228.1"/>
    <property type="molecule type" value="Genomic_DNA"/>
</dbReference>
<dbReference type="InterPro" id="IPR011075">
    <property type="entry name" value="TetR_C"/>
</dbReference>
<dbReference type="Gene3D" id="1.10.10.60">
    <property type="entry name" value="Homeodomain-like"/>
    <property type="match status" value="1"/>
</dbReference>
<dbReference type="RefSeq" id="WP_344897484.1">
    <property type="nucleotide sequence ID" value="NZ_BAAAWD010000010.1"/>
</dbReference>
<sequence length="231" mass="24940">MTEDPTGRPGAGRTRRRGAALEEAILRAAAEELTEAGYAGLTMDGVAARAGTNKNAIYRRWPNRLSLGIAAYRRLTTTVSPPDTGDLRGDVLEWLRRANRHWSSPLGVILRELLSAAGGTSELLAQLQERSGDAAAAPWLTILERAVARGEAAPEALHPRVATVAIVLLRNEFVVRGVPTVSDDVLVEIVDEVYLPLVRRRAGRDDPAARDPGPADAPRPEPDPRIGAREE</sequence>
<evidence type="ECO:0000259" key="6">
    <source>
        <dbReference type="PROSITE" id="PS50977"/>
    </source>
</evidence>
<dbReference type="InterPro" id="IPR036271">
    <property type="entry name" value="Tet_transcr_reg_TetR-rel_C_sf"/>
</dbReference>
<dbReference type="PANTHER" id="PTHR30055:SF148">
    <property type="entry name" value="TETR-FAMILY TRANSCRIPTIONAL REGULATOR"/>
    <property type="match status" value="1"/>
</dbReference>
<dbReference type="Proteomes" id="UP001499930">
    <property type="component" value="Unassembled WGS sequence"/>
</dbReference>
<dbReference type="Pfam" id="PF16859">
    <property type="entry name" value="TetR_C_11"/>
    <property type="match status" value="1"/>
</dbReference>
<keyword evidence="2 4" id="KW-0238">DNA-binding</keyword>